<dbReference type="EMBL" id="JACKVK010000008">
    <property type="protein sequence ID" value="MCV7422192.1"/>
    <property type="molecule type" value="Genomic_DNA"/>
</dbReference>
<reference evidence="1" key="1">
    <citation type="submission" date="2020-07" db="EMBL/GenBank/DDBJ databases">
        <authorList>
            <person name="Pettersson B.M.F."/>
            <person name="Behra P.R.K."/>
            <person name="Ramesh M."/>
            <person name="Das S."/>
            <person name="Dasgupta S."/>
            <person name="Kirsebom L.A."/>
        </authorList>
    </citation>
    <scope>NUCLEOTIDE SEQUENCE</scope>
    <source>
        <strain evidence="1">DSM 44838</strain>
    </source>
</reference>
<sequence>MTGLRFSETMTGRVSLRTSDPVAGFESVGAVAAWIHADVKVDDVDDFVMQELPVAGLRAELVIPVLGVCAVSNDGTFTLFKPGVGPDRRRVREILYTATFVDGDRVYDVRARKLLQPSWHLWRDTTTAHLVVHATMGKAAQTSSAAGFVKISPWGFLVQLVTMRGFGGASGANRCGAVLTYSRFFVRGLAKTYLRRARW</sequence>
<comment type="caution">
    <text evidence="1">The sequence shown here is derived from an EMBL/GenBank/DDBJ whole genome shotgun (WGS) entry which is preliminary data.</text>
</comment>
<keyword evidence="2" id="KW-1185">Reference proteome</keyword>
<dbReference type="AlphaFoldDB" id="A0A9X2Z5P2"/>
<evidence type="ECO:0000313" key="2">
    <source>
        <dbReference type="Proteomes" id="UP001141629"/>
    </source>
</evidence>
<protein>
    <submittedName>
        <fullName evidence="1">Uncharacterized protein</fullName>
    </submittedName>
</protein>
<gene>
    <name evidence="1" type="ORF">H7K45_16705</name>
</gene>
<organism evidence="1 2">
    <name type="scientific">Mycobacterium yunnanensis</name>
    <dbReference type="NCBI Taxonomy" id="368477"/>
    <lineage>
        <taxon>Bacteria</taxon>
        <taxon>Bacillati</taxon>
        <taxon>Actinomycetota</taxon>
        <taxon>Actinomycetes</taxon>
        <taxon>Mycobacteriales</taxon>
        <taxon>Mycobacteriaceae</taxon>
        <taxon>Mycobacterium</taxon>
    </lineage>
</organism>
<accession>A0A9X2Z5P2</accession>
<evidence type="ECO:0000313" key="1">
    <source>
        <dbReference type="EMBL" id="MCV7422192.1"/>
    </source>
</evidence>
<dbReference type="Proteomes" id="UP001141629">
    <property type="component" value="Unassembled WGS sequence"/>
</dbReference>
<reference evidence="1" key="2">
    <citation type="journal article" date="2022" name="BMC Genomics">
        <title>Comparative genome analysis of mycobacteria focusing on tRNA and non-coding RNA.</title>
        <authorList>
            <person name="Behra P.R.K."/>
            <person name="Pettersson B.M.F."/>
            <person name="Ramesh M."/>
            <person name="Das S."/>
            <person name="Dasgupta S."/>
            <person name="Kirsebom L.A."/>
        </authorList>
    </citation>
    <scope>NUCLEOTIDE SEQUENCE</scope>
    <source>
        <strain evidence="1">DSM 44838</strain>
    </source>
</reference>
<dbReference type="RefSeq" id="WP_263996928.1">
    <property type="nucleotide sequence ID" value="NZ_JACKVK010000008.1"/>
</dbReference>
<name>A0A9X2Z5P2_9MYCO</name>
<proteinExistence type="predicted"/>